<dbReference type="Pfam" id="PF00008">
    <property type="entry name" value="EGF"/>
    <property type="match status" value="1"/>
</dbReference>
<dbReference type="CDD" id="cd00054">
    <property type="entry name" value="EGF_CA"/>
    <property type="match status" value="2"/>
</dbReference>
<dbReference type="InterPro" id="IPR001881">
    <property type="entry name" value="EGF-like_Ca-bd_dom"/>
</dbReference>
<comment type="subcellular location">
    <subcellularLocation>
        <location evidence="1">Secreted</location>
        <location evidence="1">Extracellular space</location>
        <location evidence="1">Extracellular matrix</location>
    </subcellularLocation>
</comment>
<dbReference type="InterPro" id="IPR000152">
    <property type="entry name" value="EGF-type_Asp/Asn_hydroxyl_site"/>
</dbReference>
<evidence type="ECO:0000256" key="2">
    <source>
        <dbReference type="ARBA" id="ARBA00006127"/>
    </source>
</evidence>
<dbReference type="InterPro" id="IPR055088">
    <property type="entry name" value="Fibulin_C"/>
</dbReference>
<dbReference type="CDD" id="cd00033">
    <property type="entry name" value="CCP"/>
    <property type="match status" value="1"/>
</dbReference>
<dbReference type="Pfam" id="PF00084">
    <property type="entry name" value="Sushi"/>
    <property type="match status" value="1"/>
</dbReference>
<keyword evidence="3" id="KW-0964">Secreted</keyword>
<proteinExistence type="inferred from homology"/>
<dbReference type="PROSITE" id="PS01186">
    <property type="entry name" value="EGF_2"/>
    <property type="match status" value="1"/>
</dbReference>
<feature type="domain" description="Sushi" evidence="11">
    <location>
        <begin position="81"/>
        <end position="138"/>
    </location>
</feature>
<keyword evidence="13" id="KW-1185">Reference proteome</keyword>
<keyword evidence="9" id="KW-0732">Signal</keyword>
<dbReference type="EMBL" id="JAHFZB010000006">
    <property type="protein sequence ID" value="KAK6489246.1"/>
    <property type="molecule type" value="Genomic_DNA"/>
</dbReference>
<evidence type="ECO:0000256" key="4">
    <source>
        <dbReference type="ARBA" id="ARBA00022536"/>
    </source>
</evidence>
<evidence type="ECO:0000313" key="12">
    <source>
        <dbReference type="EMBL" id="KAK6489246.1"/>
    </source>
</evidence>
<dbReference type="InterPro" id="IPR035976">
    <property type="entry name" value="Sushi/SCR/CCP_sf"/>
</dbReference>
<reference evidence="12 13" key="1">
    <citation type="submission" date="2021-05" db="EMBL/GenBank/DDBJ databases">
        <authorList>
            <person name="Zahm M."/>
            <person name="Klopp C."/>
            <person name="Cabau C."/>
            <person name="Kuhl H."/>
            <person name="Suciu R."/>
            <person name="Ciorpac M."/>
            <person name="Holostenco D."/>
            <person name="Gessner J."/>
            <person name="Wuertz S."/>
            <person name="Hohne C."/>
            <person name="Stock M."/>
            <person name="Gislard M."/>
            <person name="Lluch J."/>
            <person name="Milhes M."/>
            <person name="Lampietro C."/>
            <person name="Lopez Roques C."/>
            <person name="Donnadieu C."/>
            <person name="Du K."/>
            <person name="Schartl M."/>
            <person name="Guiguen Y."/>
        </authorList>
    </citation>
    <scope>NUCLEOTIDE SEQUENCE [LARGE SCALE GENOMIC DNA]</scope>
    <source>
        <strain evidence="12">Hh-F2</strain>
        <tissue evidence="12">Blood</tissue>
    </source>
</reference>
<keyword evidence="4 7" id="KW-0245">EGF-like domain</keyword>
<evidence type="ECO:0000256" key="6">
    <source>
        <dbReference type="ARBA" id="ARBA00023157"/>
    </source>
</evidence>
<dbReference type="PROSITE" id="PS00010">
    <property type="entry name" value="ASX_HYDROXYL"/>
    <property type="match status" value="1"/>
</dbReference>
<feature type="disulfide bond" evidence="8">
    <location>
        <begin position="109"/>
        <end position="136"/>
    </location>
</feature>
<evidence type="ECO:0000256" key="1">
    <source>
        <dbReference type="ARBA" id="ARBA00004498"/>
    </source>
</evidence>
<dbReference type="SMART" id="SM00181">
    <property type="entry name" value="EGF"/>
    <property type="match status" value="3"/>
</dbReference>
<feature type="chain" id="PRO_5046144307" evidence="9">
    <location>
        <begin position="25"/>
        <end position="457"/>
    </location>
</feature>
<gene>
    <name evidence="12" type="ORF">HHUSO_G8292</name>
</gene>
<dbReference type="SUPFAM" id="SSF57196">
    <property type="entry name" value="EGF/Laminin"/>
    <property type="match status" value="2"/>
</dbReference>
<keyword evidence="5" id="KW-0677">Repeat</keyword>
<evidence type="ECO:0000256" key="5">
    <source>
        <dbReference type="ARBA" id="ARBA00022737"/>
    </source>
</evidence>
<keyword evidence="8" id="KW-0768">Sushi</keyword>
<dbReference type="InterPro" id="IPR026823">
    <property type="entry name" value="cEGF"/>
</dbReference>
<comment type="caution">
    <text evidence="12">The sequence shown here is derived from an EMBL/GenBank/DDBJ whole genome shotgun (WGS) entry which is preliminary data.</text>
</comment>
<dbReference type="PROSITE" id="PS50923">
    <property type="entry name" value="SUSHI"/>
    <property type="match status" value="1"/>
</dbReference>
<feature type="domain" description="EGF-like" evidence="10">
    <location>
        <begin position="242"/>
        <end position="287"/>
    </location>
</feature>
<evidence type="ECO:0000313" key="13">
    <source>
        <dbReference type="Proteomes" id="UP001369086"/>
    </source>
</evidence>
<keyword evidence="6 7" id="KW-1015">Disulfide bond</keyword>
<dbReference type="SMART" id="SM00032">
    <property type="entry name" value="CCP"/>
    <property type="match status" value="1"/>
</dbReference>
<sequence>MNVGIRYGCLFILCLATAFHPSQAAQNCLDRQHIMTVVRQMEKFLKGQETRFTEGLRIMKTKLAALQNSVSKSPAAEPYTVTCPSLEAPQHGNKFGSKYFVDHEVHFICDPGYQLVGPGTRVCQENGIWTGANPVCKGKKKENEAVGHLKKIKDISECSSNPCQNGGTCIEGMNHYRCSCQQNWSGSHCQHQVLTAPPEWSVMNDPAFSRKPRCAKIDRTQHCSCDAGFHMSGTSDNSICQDVNECEVYKLEGAPRLCMHACVNIPGSYRCSCPAGYKLLGDGRSCEDIDECLALQHNCTRGTTCINTGEGFQCVNPECPKAHGNVSYVKTSPFQCERNPCPMDSRSCHLAPKTVSFHYLSLPSNLKTPLTLFRMATAAAPGRPGPDSLRFGIVGGNSKGHFVMQRSDRQTGELILVQSLRGPQSIEVDMDMSEYLDRMFQAKHVSKVTVFVSPNEF</sequence>
<dbReference type="Proteomes" id="UP001369086">
    <property type="component" value="Unassembled WGS sequence"/>
</dbReference>
<evidence type="ECO:0000256" key="9">
    <source>
        <dbReference type="SAM" id="SignalP"/>
    </source>
</evidence>
<dbReference type="PROSITE" id="PS00022">
    <property type="entry name" value="EGF_1"/>
    <property type="match status" value="1"/>
</dbReference>
<organism evidence="12 13">
    <name type="scientific">Huso huso</name>
    <name type="common">Beluga</name>
    <name type="synonym">Acipenser huso</name>
    <dbReference type="NCBI Taxonomy" id="61971"/>
    <lineage>
        <taxon>Eukaryota</taxon>
        <taxon>Metazoa</taxon>
        <taxon>Chordata</taxon>
        <taxon>Craniata</taxon>
        <taxon>Vertebrata</taxon>
        <taxon>Euteleostomi</taxon>
        <taxon>Actinopterygii</taxon>
        <taxon>Chondrostei</taxon>
        <taxon>Acipenseriformes</taxon>
        <taxon>Acipenseridae</taxon>
        <taxon>Huso</taxon>
    </lineage>
</organism>
<feature type="signal peptide" evidence="9">
    <location>
        <begin position="1"/>
        <end position="24"/>
    </location>
</feature>
<feature type="domain" description="EGF-like" evidence="10">
    <location>
        <begin position="154"/>
        <end position="190"/>
    </location>
</feature>
<feature type="disulfide bond" evidence="7">
    <location>
        <begin position="180"/>
        <end position="189"/>
    </location>
</feature>
<accession>A0ABR0ZWQ5</accession>
<dbReference type="InterPro" id="IPR018097">
    <property type="entry name" value="EGF_Ca-bd_CS"/>
</dbReference>
<dbReference type="PRINTS" id="PR00010">
    <property type="entry name" value="EGFBLOOD"/>
</dbReference>
<dbReference type="SUPFAM" id="SSF57535">
    <property type="entry name" value="Complement control module/SCR domain"/>
    <property type="match status" value="1"/>
</dbReference>
<dbReference type="InterPro" id="IPR000436">
    <property type="entry name" value="Sushi_SCR_CCP_dom"/>
</dbReference>
<comment type="caution">
    <text evidence="7">Lacks conserved residue(s) required for the propagation of feature annotation.</text>
</comment>
<dbReference type="Gene3D" id="2.10.25.10">
    <property type="entry name" value="Laminin"/>
    <property type="match status" value="3"/>
</dbReference>
<evidence type="ECO:0000256" key="7">
    <source>
        <dbReference type="PROSITE-ProRule" id="PRU00076"/>
    </source>
</evidence>
<evidence type="ECO:0000256" key="8">
    <source>
        <dbReference type="PROSITE-ProRule" id="PRU00302"/>
    </source>
</evidence>
<name>A0ABR0ZWQ5_HUSHU</name>
<evidence type="ECO:0000256" key="3">
    <source>
        <dbReference type="ARBA" id="ARBA00022530"/>
    </source>
</evidence>
<dbReference type="Pfam" id="PF22914">
    <property type="entry name" value="Fibulin_C"/>
    <property type="match status" value="1"/>
</dbReference>
<protein>
    <submittedName>
        <fullName evidence="12">Fibulin-7-like isoform X1</fullName>
    </submittedName>
</protein>
<dbReference type="Pfam" id="PF12662">
    <property type="entry name" value="cEGF"/>
    <property type="match status" value="1"/>
</dbReference>
<dbReference type="PANTHER" id="PTHR24034:SF94">
    <property type="entry name" value="FIBULIN-7"/>
    <property type="match status" value="1"/>
</dbReference>
<comment type="similarity">
    <text evidence="2">Belongs to the fibulin family.</text>
</comment>
<evidence type="ECO:0000259" key="11">
    <source>
        <dbReference type="PROSITE" id="PS50923"/>
    </source>
</evidence>
<dbReference type="InterPro" id="IPR000742">
    <property type="entry name" value="EGF"/>
</dbReference>
<dbReference type="Gene3D" id="2.10.70.10">
    <property type="entry name" value="Complement Module, domain 1"/>
    <property type="match status" value="1"/>
</dbReference>
<dbReference type="PROSITE" id="PS50026">
    <property type="entry name" value="EGF_3"/>
    <property type="match status" value="2"/>
</dbReference>
<dbReference type="PANTHER" id="PTHR24034">
    <property type="entry name" value="EGF-LIKE DOMAIN-CONTAINING PROTEIN"/>
    <property type="match status" value="1"/>
</dbReference>
<dbReference type="SMART" id="SM00179">
    <property type="entry name" value="EGF_CA"/>
    <property type="match status" value="3"/>
</dbReference>
<keyword evidence="3" id="KW-0272">Extracellular matrix</keyword>
<dbReference type="PROSITE" id="PS01187">
    <property type="entry name" value="EGF_CA"/>
    <property type="match status" value="1"/>
</dbReference>
<evidence type="ECO:0000259" key="10">
    <source>
        <dbReference type="PROSITE" id="PS50026"/>
    </source>
</evidence>
<dbReference type="InterPro" id="IPR050751">
    <property type="entry name" value="ECM_structural_protein"/>
</dbReference>